<reference evidence="2 3" key="2">
    <citation type="submission" date="2013-09" db="EMBL/GenBank/DDBJ databases">
        <title>Whole genome comparison of six Crocosphaera watsonii strains with differing phenotypes.</title>
        <authorList>
            <person name="Bench S.R."/>
            <person name="Heller P."/>
            <person name="Frank I."/>
            <person name="Arciniega M."/>
            <person name="Shilova I.N."/>
            <person name="Zehr J.P."/>
        </authorList>
    </citation>
    <scope>NUCLEOTIDE SEQUENCE [LARGE SCALE GENOMIC DNA]</scope>
    <source>
        <strain evidence="2 3">WH 0402</strain>
    </source>
</reference>
<proteinExistence type="predicted"/>
<accession>T2K038</accession>
<evidence type="ECO:0000313" key="2">
    <source>
        <dbReference type="EMBL" id="CCQ70940.1"/>
    </source>
</evidence>
<evidence type="ECO:0000313" key="3">
    <source>
        <dbReference type="Proteomes" id="UP000018130"/>
    </source>
</evidence>
<reference evidence="2 3" key="1">
    <citation type="submission" date="2013-01" db="EMBL/GenBank/DDBJ databases">
        <authorList>
            <person name="Bench S."/>
        </authorList>
    </citation>
    <scope>NUCLEOTIDE SEQUENCE [LARGE SCALE GENOMIC DNA]</scope>
    <source>
        <strain evidence="2 3">WH 0402</strain>
    </source>
</reference>
<dbReference type="Pfam" id="PF14261">
    <property type="entry name" value="DUF4351"/>
    <property type="match status" value="1"/>
</dbReference>
<feature type="domain" description="DUF4351" evidence="1">
    <location>
        <begin position="35"/>
        <end position="93"/>
    </location>
</feature>
<dbReference type="EMBL" id="CAQN01001320">
    <property type="protein sequence ID" value="CCQ70940.1"/>
    <property type="molecule type" value="Genomic_DNA"/>
</dbReference>
<dbReference type="AlphaFoldDB" id="T2K038"/>
<dbReference type="PANTHER" id="PTHR35586:SF2">
    <property type="entry name" value="SLL1542 PROTEIN"/>
    <property type="match status" value="1"/>
</dbReference>
<gene>
    <name evidence="2" type="ORF">CWATWH0402_5171</name>
</gene>
<dbReference type="PANTHER" id="PTHR35586">
    <property type="entry name" value="SLL1691 PROTEIN"/>
    <property type="match status" value="1"/>
</dbReference>
<dbReference type="Proteomes" id="UP000018130">
    <property type="component" value="Unassembled WGS sequence"/>
</dbReference>
<evidence type="ECO:0000259" key="1">
    <source>
        <dbReference type="Pfam" id="PF14261"/>
    </source>
</evidence>
<comment type="caution">
    <text evidence="2">The sequence shown here is derived from an EMBL/GenBank/DDBJ whole genome shotgun (WGS) entry which is preliminary data.</text>
</comment>
<protein>
    <recommendedName>
        <fullName evidence="1">DUF4351 domain-containing protein</fullName>
    </recommendedName>
</protein>
<dbReference type="InterPro" id="IPR025587">
    <property type="entry name" value="DUF4351"/>
</dbReference>
<sequence>MYKFDKLSQTEVEEMLGITLKETQVYREIKKEGREEGREEGQKSLLLRLLTRKVGELSSEVRQNIDNLSIEQLENLGEALLDFSSIVDLENWLKTHQ</sequence>
<organism evidence="2 3">
    <name type="scientific">Crocosphaera watsonii WH 0402</name>
    <dbReference type="NCBI Taxonomy" id="1284629"/>
    <lineage>
        <taxon>Bacteria</taxon>
        <taxon>Bacillati</taxon>
        <taxon>Cyanobacteriota</taxon>
        <taxon>Cyanophyceae</taxon>
        <taxon>Oscillatoriophycideae</taxon>
        <taxon>Chroococcales</taxon>
        <taxon>Aphanothecaceae</taxon>
        <taxon>Crocosphaera</taxon>
    </lineage>
</organism>
<name>T2K038_CROWT</name>